<accession>A0A061R9E4</accession>
<organism evidence="1">
    <name type="scientific">Tetraselmis sp. GSL018</name>
    <dbReference type="NCBI Taxonomy" id="582737"/>
    <lineage>
        <taxon>Eukaryota</taxon>
        <taxon>Viridiplantae</taxon>
        <taxon>Chlorophyta</taxon>
        <taxon>core chlorophytes</taxon>
        <taxon>Chlorodendrophyceae</taxon>
        <taxon>Chlorodendrales</taxon>
        <taxon>Chlorodendraceae</taxon>
        <taxon>Tetraselmis</taxon>
    </lineage>
</organism>
<dbReference type="PANTHER" id="PTHR34966:SF1">
    <property type="entry name" value="OS04G0508100 PROTEIN"/>
    <property type="match status" value="1"/>
</dbReference>
<evidence type="ECO:0000313" key="1">
    <source>
        <dbReference type="EMBL" id="JAC69567.1"/>
    </source>
</evidence>
<name>A0A061R9E4_9CHLO</name>
<protein>
    <submittedName>
        <fullName evidence="1">Uncharacterized protein</fullName>
    </submittedName>
</protein>
<sequence length="80" mass="9249">MSLFGRIFSYITNQLLVDTLANSRTFQRMAIRSDDALRQLTQRSAEQSERLSGTASEFTRVFAEEVKRGFQDVTRRSMPK</sequence>
<dbReference type="EMBL" id="GBEZ01016708">
    <property type="protein sequence ID" value="JAC69567.1"/>
    <property type="molecule type" value="Transcribed_RNA"/>
</dbReference>
<proteinExistence type="predicted"/>
<gene>
    <name evidence="1" type="ORF">TSPGSL018_6072</name>
</gene>
<dbReference type="AlphaFoldDB" id="A0A061R9E4"/>
<reference evidence="1" key="1">
    <citation type="submission" date="2014-05" db="EMBL/GenBank/DDBJ databases">
        <title>The transcriptome of the halophilic microalga Tetraselmis sp. GSL018 isolated from the Great Salt Lake, Utah.</title>
        <authorList>
            <person name="Jinkerson R.E."/>
            <person name="D'Adamo S."/>
            <person name="Posewitz M.C."/>
        </authorList>
    </citation>
    <scope>NUCLEOTIDE SEQUENCE</scope>
    <source>
        <strain evidence="1">GSL018</strain>
    </source>
</reference>
<dbReference type="PANTHER" id="PTHR34966">
    <property type="entry name" value="OSJNBA0043L24.15 PROTEIN"/>
    <property type="match status" value="1"/>
</dbReference>